<protein>
    <submittedName>
        <fullName evidence="1">Uncharacterized protein</fullName>
    </submittedName>
</protein>
<name>A0A081NTP3_9BACL</name>
<evidence type="ECO:0000313" key="2">
    <source>
        <dbReference type="Proteomes" id="UP000028123"/>
    </source>
</evidence>
<reference evidence="1 2" key="1">
    <citation type="submission" date="2014-06" db="EMBL/GenBank/DDBJ databases">
        <title>Draft genome sequence of Paenibacillus sp. MSt1.</title>
        <authorList>
            <person name="Aw Y.K."/>
            <person name="Ong K.S."/>
            <person name="Gan H.M."/>
            <person name="Lee S.M."/>
        </authorList>
    </citation>
    <scope>NUCLEOTIDE SEQUENCE [LARGE SCALE GENOMIC DNA]</scope>
    <source>
        <strain evidence="1 2">MSt1</strain>
    </source>
</reference>
<sequence length="60" mass="6983">MRCRSLRRDAKLERAEQKYNKLAVCELGGFQEKGFDDVKMVSPFENNKTKATNLLSKEFL</sequence>
<keyword evidence="2" id="KW-1185">Reference proteome</keyword>
<evidence type="ECO:0000313" key="1">
    <source>
        <dbReference type="EMBL" id="KEQ21816.1"/>
    </source>
</evidence>
<comment type="caution">
    <text evidence="1">The sequence shown here is derived from an EMBL/GenBank/DDBJ whole genome shotgun (WGS) entry which is preliminary data.</text>
</comment>
<dbReference type="AlphaFoldDB" id="A0A081NTP3"/>
<gene>
    <name evidence="1" type="ORF">ET33_30885</name>
</gene>
<dbReference type="EMBL" id="JNVM01000059">
    <property type="protein sequence ID" value="KEQ21816.1"/>
    <property type="molecule type" value="Genomic_DNA"/>
</dbReference>
<proteinExistence type="predicted"/>
<accession>A0A081NTP3</accession>
<organism evidence="1 2">
    <name type="scientific">Paenibacillus tyrfis</name>
    <dbReference type="NCBI Taxonomy" id="1501230"/>
    <lineage>
        <taxon>Bacteria</taxon>
        <taxon>Bacillati</taxon>
        <taxon>Bacillota</taxon>
        <taxon>Bacilli</taxon>
        <taxon>Bacillales</taxon>
        <taxon>Paenibacillaceae</taxon>
        <taxon>Paenibacillus</taxon>
    </lineage>
</organism>
<dbReference type="Proteomes" id="UP000028123">
    <property type="component" value="Unassembled WGS sequence"/>
</dbReference>